<gene>
    <name evidence="2" type="ORF">NPIL_323131</name>
</gene>
<proteinExistence type="predicted"/>
<evidence type="ECO:0000313" key="2">
    <source>
        <dbReference type="EMBL" id="GFU58452.1"/>
    </source>
</evidence>
<protein>
    <submittedName>
        <fullName evidence="2">Uncharacterized protein</fullName>
    </submittedName>
</protein>
<sequence>MDYIKLLKRSDKIFTLQKNVSLTFHRQAQTIVFDNSPETVHNHKSNPVDKPTSPLKKDHCLHRCLRSQIWPSMGREELLFVISEIHLGQSILEGSS</sequence>
<accession>A0A8X6R3P5</accession>
<keyword evidence="3" id="KW-1185">Reference proteome</keyword>
<dbReference type="Proteomes" id="UP000887013">
    <property type="component" value="Unassembled WGS sequence"/>
</dbReference>
<comment type="caution">
    <text evidence="2">The sequence shown here is derived from an EMBL/GenBank/DDBJ whole genome shotgun (WGS) entry which is preliminary data.</text>
</comment>
<dbReference type="EMBL" id="BMAW01040139">
    <property type="protein sequence ID" value="GFU58452.1"/>
    <property type="molecule type" value="Genomic_DNA"/>
</dbReference>
<dbReference type="AlphaFoldDB" id="A0A8X6R3P5"/>
<evidence type="ECO:0000313" key="3">
    <source>
        <dbReference type="Proteomes" id="UP000887013"/>
    </source>
</evidence>
<evidence type="ECO:0000256" key="1">
    <source>
        <dbReference type="SAM" id="MobiDB-lite"/>
    </source>
</evidence>
<organism evidence="2 3">
    <name type="scientific">Nephila pilipes</name>
    <name type="common">Giant wood spider</name>
    <name type="synonym">Nephila maculata</name>
    <dbReference type="NCBI Taxonomy" id="299642"/>
    <lineage>
        <taxon>Eukaryota</taxon>
        <taxon>Metazoa</taxon>
        <taxon>Ecdysozoa</taxon>
        <taxon>Arthropoda</taxon>
        <taxon>Chelicerata</taxon>
        <taxon>Arachnida</taxon>
        <taxon>Araneae</taxon>
        <taxon>Araneomorphae</taxon>
        <taxon>Entelegynae</taxon>
        <taxon>Araneoidea</taxon>
        <taxon>Nephilidae</taxon>
        <taxon>Nephila</taxon>
    </lineage>
</organism>
<name>A0A8X6R3P5_NEPPI</name>
<feature type="region of interest" description="Disordered" evidence="1">
    <location>
        <begin position="35"/>
        <end position="54"/>
    </location>
</feature>
<reference evidence="2" key="1">
    <citation type="submission" date="2020-08" db="EMBL/GenBank/DDBJ databases">
        <title>Multicomponent nature underlies the extraordinary mechanical properties of spider dragline silk.</title>
        <authorList>
            <person name="Kono N."/>
            <person name="Nakamura H."/>
            <person name="Mori M."/>
            <person name="Yoshida Y."/>
            <person name="Ohtoshi R."/>
            <person name="Malay A.D."/>
            <person name="Moran D.A.P."/>
            <person name="Tomita M."/>
            <person name="Numata K."/>
            <person name="Arakawa K."/>
        </authorList>
    </citation>
    <scope>NUCLEOTIDE SEQUENCE</scope>
</reference>